<dbReference type="Proteomes" id="UP000501094">
    <property type="component" value="Chromosome"/>
</dbReference>
<protein>
    <submittedName>
        <fullName evidence="2">FkbM family methyltransferase</fullName>
    </submittedName>
</protein>
<evidence type="ECO:0000313" key="2">
    <source>
        <dbReference type="EMBL" id="QIZ20859.1"/>
    </source>
</evidence>
<sequence length="276" mass="32428">MNFLNKIYNYYFAFSINKILFHFTLLFNGNIYSKLFNFYSLFYNSKNRIIFRDRKYFCIEKKWIFSQKKVGLYAYGKGFDKRILELTSTYHIDKINFKDDDNIIDIGANNGDLYLCFKDKINYYGFEPSPEIFLNLKHNVPNQNIFNLGLWNKSNKDIDFYLSDEFGDSSIIPINKFSKKISIKTTTLNEVIEKINSRIKLLKIEAEGAEPEILEGLSDKLNMVEYITIDCGFERGVNQDSTISECSNYLIKNNFSMVGFNSPRIVVLFKNNNLIY</sequence>
<dbReference type="GO" id="GO:0032259">
    <property type="term" value="P:methylation"/>
    <property type="evidence" value="ECO:0007669"/>
    <property type="project" value="UniProtKB-KW"/>
</dbReference>
<dbReference type="Gene3D" id="3.40.50.150">
    <property type="entry name" value="Vaccinia Virus protein VP39"/>
    <property type="match status" value="1"/>
</dbReference>
<keyword evidence="2" id="KW-0808">Transferase</keyword>
<feature type="domain" description="Methyltransferase FkbM" evidence="1">
    <location>
        <begin position="105"/>
        <end position="223"/>
    </location>
</feature>
<proteinExistence type="predicted"/>
<dbReference type="AlphaFoldDB" id="A0A6H1Q412"/>
<dbReference type="EMBL" id="CP038852">
    <property type="protein sequence ID" value="QIZ20859.1"/>
    <property type="molecule type" value="Genomic_DNA"/>
</dbReference>
<accession>A0A6H1Q412</accession>
<dbReference type="InterPro" id="IPR029063">
    <property type="entry name" value="SAM-dependent_MTases_sf"/>
</dbReference>
<dbReference type="GO" id="GO:0008168">
    <property type="term" value="F:methyltransferase activity"/>
    <property type="evidence" value="ECO:0007669"/>
    <property type="project" value="UniProtKB-KW"/>
</dbReference>
<dbReference type="InterPro" id="IPR006342">
    <property type="entry name" value="FkbM_mtfrase"/>
</dbReference>
<keyword evidence="3" id="KW-1185">Reference proteome</keyword>
<dbReference type="Pfam" id="PF05050">
    <property type="entry name" value="Methyltransf_21"/>
    <property type="match status" value="1"/>
</dbReference>
<organism evidence="2 3">
    <name type="scientific">Candidatus Pelagibacter giovannonii</name>
    <dbReference type="NCBI Taxonomy" id="2563896"/>
    <lineage>
        <taxon>Bacteria</taxon>
        <taxon>Pseudomonadati</taxon>
        <taxon>Pseudomonadota</taxon>
        <taxon>Alphaproteobacteria</taxon>
        <taxon>Candidatus Pelagibacterales</taxon>
        <taxon>Candidatus Pelagibacteraceae</taxon>
        <taxon>Candidatus Pelagibacter</taxon>
    </lineage>
</organism>
<gene>
    <name evidence="2" type="ORF">E5R92_03545</name>
</gene>
<keyword evidence="2" id="KW-0489">Methyltransferase</keyword>
<dbReference type="KEGG" id="peg:E5R92_03545"/>
<evidence type="ECO:0000313" key="3">
    <source>
        <dbReference type="Proteomes" id="UP000501094"/>
    </source>
</evidence>
<dbReference type="NCBIfam" id="TIGR01444">
    <property type="entry name" value="fkbM_fam"/>
    <property type="match status" value="1"/>
</dbReference>
<dbReference type="SUPFAM" id="SSF53335">
    <property type="entry name" value="S-adenosyl-L-methionine-dependent methyltransferases"/>
    <property type="match status" value="1"/>
</dbReference>
<evidence type="ECO:0000259" key="1">
    <source>
        <dbReference type="Pfam" id="PF05050"/>
    </source>
</evidence>
<dbReference type="RefSeq" id="WP_168606737.1">
    <property type="nucleotide sequence ID" value="NZ_CP038852.1"/>
</dbReference>
<reference evidence="2 3" key="1">
    <citation type="journal article" date="2020" name="Nat. Microbiol.">
        <title>Lysogenic host-virus interactions in SAR11 marine bacteria.</title>
        <authorList>
            <person name="Morris R.M."/>
            <person name="Cain K.R."/>
            <person name="Hvorecny K.L."/>
            <person name="Kollman J.M."/>
        </authorList>
    </citation>
    <scope>NUCLEOTIDE SEQUENCE [LARGE SCALE GENOMIC DNA]</scope>
    <source>
        <strain evidence="2 3">NP1</strain>
    </source>
</reference>
<name>A0A6H1Q412_9PROT</name>